<feature type="coiled-coil region" evidence="1">
    <location>
        <begin position="48"/>
        <end position="77"/>
    </location>
</feature>
<keyword evidence="1" id="KW-0175">Coiled coil</keyword>
<name>A0A8S1HMG8_9PELO</name>
<keyword evidence="3" id="KW-1185">Reference proteome</keyword>
<dbReference type="PANTHER" id="PTHR42943">
    <property type="entry name" value="GLUTATHIONE S-TRANSFERASE KAPPA"/>
    <property type="match status" value="1"/>
</dbReference>
<dbReference type="GO" id="GO:0004364">
    <property type="term" value="F:glutathione transferase activity"/>
    <property type="evidence" value="ECO:0007669"/>
    <property type="project" value="TreeGrafter"/>
</dbReference>
<reference evidence="2" key="1">
    <citation type="submission" date="2020-10" db="EMBL/GenBank/DDBJ databases">
        <authorList>
            <person name="Kikuchi T."/>
        </authorList>
    </citation>
    <scope>NUCLEOTIDE SEQUENCE</scope>
    <source>
        <strain evidence="2">NKZ352</strain>
    </source>
</reference>
<accession>A0A8S1HMG8</accession>
<dbReference type="Proteomes" id="UP000835052">
    <property type="component" value="Unassembled WGS sequence"/>
</dbReference>
<gene>
    <name evidence="2" type="ORF">CAUJ_LOCUS11487</name>
</gene>
<sequence>MNKLSKTKFFYDIYCPNSWAAFQLLKRKTHVFSNLEYIPISEFKTELLQRRQRNFNRREERAQEIEVEDEEEKLLNEHKIKFLRDPSYSGSTVPIDWEKTHDEVIAKKSFLPQLFLTSLKIRRPELQERGIEVIGDRLWNQKLPVNLCCHMSTVARQLGISFKESEDIVARLSATRCRHALTNFCSEALALGHIEGPIIVFTNNDGENSITPMWKISLVLLNDD</sequence>
<protein>
    <recommendedName>
        <fullName evidence="4">DSBA-like thioredoxin domain-containing protein</fullName>
    </recommendedName>
</protein>
<dbReference type="InterPro" id="IPR051924">
    <property type="entry name" value="GST_Kappa/NadH"/>
</dbReference>
<dbReference type="AlphaFoldDB" id="A0A8S1HMG8"/>
<evidence type="ECO:0008006" key="4">
    <source>
        <dbReference type="Google" id="ProtNLM"/>
    </source>
</evidence>
<comment type="caution">
    <text evidence="2">The sequence shown here is derived from an EMBL/GenBank/DDBJ whole genome shotgun (WGS) entry which is preliminary data.</text>
</comment>
<dbReference type="OrthoDB" id="5831763at2759"/>
<organism evidence="2 3">
    <name type="scientific">Caenorhabditis auriculariae</name>
    <dbReference type="NCBI Taxonomy" id="2777116"/>
    <lineage>
        <taxon>Eukaryota</taxon>
        <taxon>Metazoa</taxon>
        <taxon>Ecdysozoa</taxon>
        <taxon>Nematoda</taxon>
        <taxon>Chromadorea</taxon>
        <taxon>Rhabditida</taxon>
        <taxon>Rhabditina</taxon>
        <taxon>Rhabditomorpha</taxon>
        <taxon>Rhabditoidea</taxon>
        <taxon>Rhabditidae</taxon>
        <taxon>Peloderinae</taxon>
        <taxon>Caenorhabditis</taxon>
    </lineage>
</organism>
<dbReference type="EMBL" id="CAJGYM010000057">
    <property type="protein sequence ID" value="CAD6195568.1"/>
    <property type="molecule type" value="Genomic_DNA"/>
</dbReference>
<dbReference type="GO" id="GO:0006749">
    <property type="term" value="P:glutathione metabolic process"/>
    <property type="evidence" value="ECO:0007669"/>
    <property type="project" value="TreeGrafter"/>
</dbReference>
<dbReference type="PANTHER" id="PTHR42943:SF1">
    <property type="entry name" value="DSBA DOMAIN-CONTAINING PROTEIN"/>
    <property type="match status" value="1"/>
</dbReference>
<dbReference type="Gene3D" id="3.40.30.10">
    <property type="entry name" value="Glutaredoxin"/>
    <property type="match status" value="1"/>
</dbReference>
<evidence type="ECO:0000313" key="3">
    <source>
        <dbReference type="Proteomes" id="UP000835052"/>
    </source>
</evidence>
<evidence type="ECO:0000313" key="2">
    <source>
        <dbReference type="EMBL" id="CAD6195568.1"/>
    </source>
</evidence>
<dbReference type="GO" id="GO:0005777">
    <property type="term" value="C:peroxisome"/>
    <property type="evidence" value="ECO:0007669"/>
    <property type="project" value="TreeGrafter"/>
</dbReference>
<evidence type="ECO:0000256" key="1">
    <source>
        <dbReference type="SAM" id="Coils"/>
    </source>
</evidence>
<dbReference type="GO" id="GO:0004602">
    <property type="term" value="F:glutathione peroxidase activity"/>
    <property type="evidence" value="ECO:0007669"/>
    <property type="project" value="TreeGrafter"/>
</dbReference>
<proteinExistence type="predicted"/>
<dbReference type="GO" id="GO:0005739">
    <property type="term" value="C:mitochondrion"/>
    <property type="evidence" value="ECO:0007669"/>
    <property type="project" value="TreeGrafter"/>
</dbReference>